<proteinExistence type="predicted"/>
<sequence>MPFLDETVEILNDRWVNSFNCIGGEKHAYGIAETILVAKEDNESGAMMRYPGVICNTGEVMQISINDQLAIQLYHKIDSITNGIDTKGGFGDEAGRNTEVANMSLIVTAFRNQVLKPAHWIEGILKSILPATMDFQAGQTSVVKPGTSSFDKLGLLAREFSEVELNYPEVIFFEMKYRIESTWKKGCIAPCI</sequence>
<dbReference type="EMBL" id="BJYT01000004">
    <property type="protein sequence ID" value="GEO08774.1"/>
    <property type="molecule type" value="Genomic_DNA"/>
</dbReference>
<dbReference type="RefSeq" id="WP_147202841.1">
    <property type="nucleotide sequence ID" value="NZ_BJYT01000004.1"/>
</dbReference>
<evidence type="ECO:0000313" key="2">
    <source>
        <dbReference type="Proteomes" id="UP000321513"/>
    </source>
</evidence>
<name>A0A512B9Y3_9BACT</name>
<keyword evidence="2" id="KW-1185">Reference proteome</keyword>
<protein>
    <submittedName>
        <fullName evidence="1">Uncharacterized protein</fullName>
    </submittedName>
</protein>
<accession>A0A512B9Y3</accession>
<dbReference type="Proteomes" id="UP000321513">
    <property type="component" value="Unassembled WGS sequence"/>
</dbReference>
<gene>
    <name evidence="1" type="ORF">SAE01_12700</name>
</gene>
<comment type="caution">
    <text evidence="1">The sequence shown here is derived from an EMBL/GenBank/DDBJ whole genome shotgun (WGS) entry which is preliminary data.</text>
</comment>
<organism evidence="1 2">
    <name type="scientific">Segetibacter aerophilus</name>
    <dbReference type="NCBI Taxonomy" id="670293"/>
    <lineage>
        <taxon>Bacteria</taxon>
        <taxon>Pseudomonadati</taxon>
        <taxon>Bacteroidota</taxon>
        <taxon>Chitinophagia</taxon>
        <taxon>Chitinophagales</taxon>
        <taxon>Chitinophagaceae</taxon>
        <taxon>Segetibacter</taxon>
    </lineage>
</organism>
<evidence type="ECO:0000313" key="1">
    <source>
        <dbReference type="EMBL" id="GEO08774.1"/>
    </source>
</evidence>
<dbReference type="AlphaFoldDB" id="A0A512B9Y3"/>
<reference evidence="1 2" key="1">
    <citation type="submission" date="2019-07" db="EMBL/GenBank/DDBJ databases">
        <title>Whole genome shotgun sequence of Segetibacter aerophilus NBRC 106135.</title>
        <authorList>
            <person name="Hosoyama A."/>
            <person name="Uohara A."/>
            <person name="Ohji S."/>
            <person name="Ichikawa N."/>
        </authorList>
    </citation>
    <scope>NUCLEOTIDE SEQUENCE [LARGE SCALE GENOMIC DNA]</scope>
    <source>
        <strain evidence="1 2">NBRC 106135</strain>
    </source>
</reference>